<evidence type="ECO:0000313" key="3">
    <source>
        <dbReference type="Proteomes" id="UP000660885"/>
    </source>
</evidence>
<protein>
    <submittedName>
        <fullName evidence="2">Choice-of-anchor I family protein</fullName>
    </submittedName>
</protein>
<evidence type="ECO:0000259" key="1">
    <source>
        <dbReference type="Pfam" id="PF22494"/>
    </source>
</evidence>
<comment type="caution">
    <text evidence="2">The sequence shown here is derived from an EMBL/GenBank/DDBJ whole genome shotgun (WGS) entry which is preliminary data.</text>
</comment>
<feature type="domain" description="Choice-of-anchor I" evidence="1">
    <location>
        <begin position="3"/>
        <end position="460"/>
    </location>
</feature>
<sequence length="483" mass="50523">MVHDPLRDRTLILGNDGVDILDSDDGTWLGGLTATSLAAIPGDALDPGDLGGGNSVAVKGNLVAVAFSGAEPGSNGWVGLYTLNAAGSVTSARAIESGATPDMVTFTPDGRHLLVAVEGEPTDDYASDPAGGAQIIDTATGKSSFASFDAFDTDTLREAGVRITGPTGTLAATDLEPEYIALSADGRKAYATLQENNAVGVLDLAAKGGPVFTDVFALGAKDFSRKTAGLDASDRDDSLGNIKPWPVQGLYMPDGIATFDRNGKTYLVTANEGDAREYGDYMDVARINTLTLDPKAFPDAATLQENANLGRLDVLTTEGDVDGDGDYDALYTLGGRSFSIWEVQKNGLKLTFDSGDLIERTLLQTAPSLLDDTRSDNKGPEPEHVAVATLDGEVYAFVGLERSNSIMAFHVDGPRKASFAGLIATPGDVGPEVFTVVDEPGRGKATLYVANEVSGTSRAYSLSFGDDETLHCASLRASELDLF</sequence>
<dbReference type="PANTHER" id="PTHR46928">
    <property type="entry name" value="MESENCHYME-SPECIFIC CELL SURFACE GLYCOPROTEIN"/>
    <property type="match status" value="1"/>
</dbReference>
<name>A0ABS1UBZ5_9PROT</name>
<keyword evidence="3" id="KW-1185">Reference proteome</keyword>
<dbReference type="Pfam" id="PF22494">
    <property type="entry name" value="choice_anch_I"/>
    <property type="match status" value="1"/>
</dbReference>
<dbReference type="EMBL" id="JAETWB010000053">
    <property type="protein sequence ID" value="MBL6082218.1"/>
    <property type="molecule type" value="Genomic_DNA"/>
</dbReference>
<dbReference type="Proteomes" id="UP000660885">
    <property type="component" value="Unassembled WGS sequence"/>
</dbReference>
<dbReference type="Gene3D" id="2.130.10.10">
    <property type="entry name" value="YVTN repeat-like/Quinoprotein amine dehydrogenase"/>
    <property type="match status" value="1"/>
</dbReference>
<dbReference type="PANTHER" id="PTHR46928:SF1">
    <property type="entry name" value="MESENCHYME-SPECIFIC CELL SURFACE GLYCOPROTEIN"/>
    <property type="match status" value="1"/>
</dbReference>
<dbReference type="InterPro" id="IPR055188">
    <property type="entry name" value="Choice_anch_I"/>
</dbReference>
<dbReference type="RefSeq" id="WP_202835428.1">
    <property type="nucleotide sequence ID" value="NZ_JAETWB010000053.1"/>
</dbReference>
<dbReference type="SUPFAM" id="SSF75011">
    <property type="entry name" value="3-carboxy-cis,cis-mucoante lactonizing enzyme"/>
    <property type="match status" value="1"/>
</dbReference>
<evidence type="ECO:0000313" key="2">
    <source>
        <dbReference type="EMBL" id="MBL6082218.1"/>
    </source>
</evidence>
<accession>A0ABS1UBZ5</accession>
<proteinExistence type="predicted"/>
<gene>
    <name evidence="2" type="ORF">JMJ56_30030</name>
</gene>
<dbReference type="NCBIfam" id="NF038117">
    <property type="entry name" value="choice_anch_I"/>
    <property type="match status" value="1"/>
</dbReference>
<dbReference type="InterPro" id="IPR015943">
    <property type="entry name" value="WD40/YVTN_repeat-like_dom_sf"/>
</dbReference>
<organism evidence="2 3">
    <name type="scientific">Belnapia arida</name>
    <dbReference type="NCBI Taxonomy" id="2804533"/>
    <lineage>
        <taxon>Bacteria</taxon>
        <taxon>Pseudomonadati</taxon>
        <taxon>Pseudomonadota</taxon>
        <taxon>Alphaproteobacteria</taxon>
        <taxon>Acetobacterales</taxon>
        <taxon>Roseomonadaceae</taxon>
        <taxon>Belnapia</taxon>
    </lineage>
</organism>
<dbReference type="InterPro" id="IPR052956">
    <property type="entry name" value="Mesenchyme-surface_protein"/>
</dbReference>
<reference evidence="2 3" key="1">
    <citation type="submission" date="2021-01" db="EMBL/GenBank/DDBJ databases">
        <title>Belnapia mucosa sp. nov. and Belnapia arida sp. nov., isolated from the Tabernas Desert (Almeria, Spain).</title>
        <authorList>
            <person name="Molina-Menor E."/>
            <person name="Vidal-Verdu A."/>
            <person name="Calonge A."/>
            <person name="Satari L."/>
            <person name="Pereto J."/>
            <person name="Porcar M."/>
        </authorList>
    </citation>
    <scope>NUCLEOTIDE SEQUENCE [LARGE SCALE GENOMIC DNA]</scope>
    <source>
        <strain evidence="2 3">T18</strain>
    </source>
</reference>